<dbReference type="PANTHER" id="PTHR43725:SF47">
    <property type="entry name" value="UDP-GLUCOSE 4-EPIMERASE"/>
    <property type="match status" value="1"/>
</dbReference>
<evidence type="ECO:0000256" key="5">
    <source>
        <dbReference type="ARBA" id="ARBA00013189"/>
    </source>
</evidence>
<keyword evidence="7 9" id="KW-0520">NAD</keyword>
<evidence type="ECO:0000259" key="10">
    <source>
        <dbReference type="Pfam" id="PF16363"/>
    </source>
</evidence>
<dbReference type="InterPro" id="IPR016040">
    <property type="entry name" value="NAD(P)-bd_dom"/>
</dbReference>
<comment type="similarity">
    <text evidence="4 9">Belongs to the NAD(P)-dependent epimerase/dehydratase family.</text>
</comment>
<dbReference type="AlphaFoldDB" id="A0A2S7ISM3"/>
<keyword evidence="12" id="KW-1185">Reference proteome</keyword>
<comment type="pathway">
    <text evidence="3 9">Carbohydrate metabolism; galactose metabolism.</text>
</comment>
<keyword evidence="8 9" id="KW-0413">Isomerase</keyword>
<dbReference type="CDD" id="cd05247">
    <property type="entry name" value="UDP_G4E_1_SDR_e"/>
    <property type="match status" value="1"/>
</dbReference>
<dbReference type="Gene3D" id="3.90.25.10">
    <property type="entry name" value="UDP-galactose 4-epimerase, domain 1"/>
    <property type="match status" value="1"/>
</dbReference>
<dbReference type="Pfam" id="PF16363">
    <property type="entry name" value="GDP_Man_Dehyd"/>
    <property type="match status" value="1"/>
</dbReference>
<dbReference type="PRINTS" id="PR01713">
    <property type="entry name" value="NUCEPIMERASE"/>
</dbReference>
<dbReference type="GO" id="GO:0006012">
    <property type="term" value="P:galactose metabolic process"/>
    <property type="evidence" value="ECO:0007669"/>
    <property type="project" value="UniProtKB-UniPathway"/>
</dbReference>
<dbReference type="OrthoDB" id="9811743at2"/>
<dbReference type="NCBIfam" id="TIGR01179">
    <property type="entry name" value="galE"/>
    <property type="match status" value="1"/>
</dbReference>
<dbReference type="Proteomes" id="UP000239590">
    <property type="component" value="Unassembled WGS sequence"/>
</dbReference>
<organism evidence="11 12">
    <name type="scientific">Siphonobacter curvatus</name>
    <dbReference type="NCBI Taxonomy" id="2094562"/>
    <lineage>
        <taxon>Bacteria</taxon>
        <taxon>Pseudomonadati</taxon>
        <taxon>Bacteroidota</taxon>
        <taxon>Cytophagia</taxon>
        <taxon>Cytophagales</taxon>
        <taxon>Cytophagaceae</taxon>
        <taxon>Siphonobacter</taxon>
    </lineage>
</organism>
<dbReference type="Gene3D" id="3.40.50.720">
    <property type="entry name" value="NAD(P)-binding Rossmann-like Domain"/>
    <property type="match status" value="1"/>
</dbReference>
<gene>
    <name evidence="11" type="primary">galE</name>
    <name evidence="11" type="ORF">C5O19_14230</name>
</gene>
<comment type="subunit">
    <text evidence="9">Homodimer.</text>
</comment>
<dbReference type="RefSeq" id="WP_104713305.1">
    <property type="nucleotide sequence ID" value="NZ_PTRA01000001.1"/>
</dbReference>
<evidence type="ECO:0000313" key="12">
    <source>
        <dbReference type="Proteomes" id="UP000239590"/>
    </source>
</evidence>
<dbReference type="EMBL" id="PTRA01000001">
    <property type="protein sequence ID" value="PQA60723.1"/>
    <property type="molecule type" value="Genomic_DNA"/>
</dbReference>
<dbReference type="EC" id="5.1.3.2" evidence="5 9"/>
<evidence type="ECO:0000256" key="7">
    <source>
        <dbReference type="ARBA" id="ARBA00023027"/>
    </source>
</evidence>
<dbReference type="UniPathway" id="UPA00214"/>
<evidence type="ECO:0000313" key="11">
    <source>
        <dbReference type="EMBL" id="PQA60723.1"/>
    </source>
</evidence>
<dbReference type="InterPro" id="IPR005886">
    <property type="entry name" value="UDP_G4E"/>
</dbReference>
<evidence type="ECO:0000256" key="8">
    <source>
        <dbReference type="ARBA" id="ARBA00023235"/>
    </source>
</evidence>
<evidence type="ECO:0000256" key="4">
    <source>
        <dbReference type="ARBA" id="ARBA00007637"/>
    </source>
</evidence>
<keyword evidence="9" id="KW-0119">Carbohydrate metabolism</keyword>
<evidence type="ECO:0000256" key="6">
    <source>
        <dbReference type="ARBA" id="ARBA00018569"/>
    </source>
</evidence>
<dbReference type="PANTHER" id="PTHR43725">
    <property type="entry name" value="UDP-GLUCOSE 4-EPIMERASE"/>
    <property type="match status" value="1"/>
</dbReference>
<feature type="domain" description="NAD(P)-binding" evidence="10">
    <location>
        <begin position="4"/>
        <end position="326"/>
    </location>
</feature>
<dbReference type="GO" id="GO:0003978">
    <property type="term" value="F:UDP-glucose 4-epimerase activity"/>
    <property type="evidence" value="ECO:0007669"/>
    <property type="project" value="UniProtKB-UniRule"/>
</dbReference>
<reference evidence="12" key="1">
    <citation type="submission" date="2018-02" db="EMBL/GenBank/DDBJ databases">
        <title>Genome sequencing of Solimonas sp. HR-BB.</title>
        <authorList>
            <person name="Lee Y."/>
            <person name="Jeon C.O."/>
        </authorList>
    </citation>
    <scope>NUCLEOTIDE SEQUENCE [LARGE SCALE GENOMIC DNA]</scope>
    <source>
        <strain evidence="12">HR-U</strain>
    </source>
</reference>
<comment type="caution">
    <text evidence="11">The sequence shown here is derived from an EMBL/GenBank/DDBJ whole genome shotgun (WGS) entry which is preliminary data.</text>
</comment>
<dbReference type="InterPro" id="IPR036291">
    <property type="entry name" value="NAD(P)-bd_dom_sf"/>
</dbReference>
<name>A0A2S7ISM3_9BACT</name>
<protein>
    <recommendedName>
        <fullName evidence="6 9">UDP-glucose 4-epimerase</fullName>
        <ecNumber evidence="5 9">5.1.3.2</ecNumber>
    </recommendedName>
</protein>
<accession>A0A2S7ISM3</accession>
<evidence type="ECO:0000256" key="1">
    <source>
        <dbReference type="ARBA" id="ARBA00000083"/>
    </source>
</evidence>
<dbReference type="GO" id="GO:0005829">
    <property type="term" value="C:cytosol"/>
    <property type="evidence" value="ECO:0007669"/>
    <property type="project" value="TreeGrafter"/>
</dbReference>
<comment type="cofactor">
    <cofactor evidence="2 9">
        <name>NAD(+)</name>
        <dbReference type="ChEBI" id="CHEBI:57540"/>
    </cofactor>
</comment>
<evidence type="ECO:0000256" key="2">
    <source>
        <dbReference type="ARBA" id="ARBA00001911"/>
    </source>
</evidence>
<evidence type="ECO:0000256" key="9">
    <source>
        <dbReference type="RuleBase" id="RU366046"/>
    </source>
</evidence>
<comment type="catalytic activity">
    <reaction evidence="1 9">
        <text>UDP-alpha-D-glucose = UDP-alpha-D-galactose</text>
        <dbReference type="Rhea" id="RHEA:22168"/>
        <dbReference type="ChEBI" id="CHEBI:58885"/>
        <dbReference type="ChEBI" id="CHEBI:66914"/>
        <dbReference type="EC" id="5.1.3.2"/>
    </reaction>
</comment>
<dbReference type="SUPFAM" id="SSF51735">
    <property type="entry name" value="NAD(P)-binding Rossmann-fold domains"/>
    <property type="match status" value="1"/>
</dbReference>
<proteinExistence type="inferred from homology"/>
<sequence length="336" mass="36785">MNILVTGGAGFIGSHTVVELIGAGFEPIILDDFSNSQEKVLDRLESILGRKVKYYNANCNDAALLTKIFKEDNIEGVIHFAASKAVGESVEKPLLYYRNNISALVTLLEAMIANGVSNFVFSSSCTVYGQPEVIPVTEETPVLPAASPYGNTKQVGEEIIRDTVAAKPGLKALALRYFNPVGAHESALIGELPIGVPANLVPYVTQTAAGIRQKLMVFGKDYDTPDGTCIRDFIHVVDLAKAHVKALELLVKEAETNYYDFFNIGTGTGTSVQELIDTFERVTNVKLNYEFAPRRAGDIMEIYADVSKSTEKLGWKAEKTLDEALADAWRWQLTLK</sequence>
<evidence type="ECO:0000256" key="3">
    <source>
        <dbReference type="ARBA" id="ARBA00004947"/>
    </source>
</evidence>